<dbReference type="Gene3D" id="3.40.395.10">
    <property type="entry name" value="Adenoviral Proteinase, Chain A"/>
    <property type="match status" value="1"/>
</dbReference>
<dbReference type="GO" id="GO:0006508">
    <property type="term" value="P:proteolysis"/>
    <property type="evidence" value="ECO:0007669"/>
    <property type="project" value="UniProtKB-KW"/>
</dbReference>
<evidence type="ECO:0000256" key="1">
    <source>
        <dbReference type="ARBA" id="ARBA00005234"/>
    </source>
</evidence>
<keyword evidence="2" id="KW-0645">Protease</keyword>
<dbReference type="GO" id="GO:0008234">
    <property type="term" value="F:cysteine-type peptidase activity"/>
    <property type="evidence" value="ECO:0007669"/>
    <property type="project" value="InterPro"/>
</dbReference>
<keyword evidence="6" id="KW-1185">Reference proteome</keyword>
<protein>
    <recommendedName>
        <fullName evidence="4">Ubiquitin-like protease family profile domain-containing protein</fullName>
    </recommendedName>
</protein>
<gene>
    <name evidence="5" type="ORF">AALO_G00048820</name>
</gene>
<comment type="similarity">
    <text evidence="1">Belongs to the peptidase C48 family.</text>
</comment>
<dbReference type="PROSITE" id="PS50600">
    <property type="entry name" value="ULP_PROTEASE"/>
    <property type="match status" value="1"/>
</dbReference>
<evidence type="ECO:0000313" key="5">
    <source>
        <dbReference type="EMBL" id="KAG5281788.1"/>
    </source>
</evidence>
<sequence>MMSEIEKWVKNEALPGNFYLGDVGQFPLSLASFRSIYNQHCISDEIMDAIFYLKGKHDQKCVLTSHVMTNILDGTKRARSTYFVKNNILHSSRYIMGPYLENGNHWTFVHCDLTSKVITYADSLGESTDKMSAIKDNWGKFAEARQTTGPWTIKSFKHAKQMDSVSCGVFTIMFAECHLSVSPFRDCCLFTKRQQLTQELLAALDHTKRCGSCVKLLHGKGVKCGTCSGHFHTMCLQKKGLCFLCAYDCDVVQVDNTDEVVVVEKGTNTQMEADTTEEEVADGGLAQESAAAEGEQDQPVGEHACADGGLESAATEGEQVLFEVESVLRISDGTKAKRKGKSQKEVLMAKLHKSEVKPGPRIKLSTSVSKLCEEDLNFLAAKFLPITTISQSCLEEGDGLHEAIAKTENCRKTLGHLLTTMEANWENYGLATHGLGPQMLKGTFALIDTCLAKRIEMLETQK</sequence>
<proteinExistence type="inferred from homology"/>
<dbReference type="EMBL" id="JADWDJ010000004">
    <property type="protein sequence ID" value="KAG5281788.1"/>
    <property type="molecule type" value="Genomic_DNA"/>
</dbReference>
<dbReference type="AlphaFoldDB" id="A0AAV6H387"/>
<dbReference type="Pfam" id="PF02902">
    <property type="entry name" value="Peptidase_C48"/>
    <property type="match status" value="1"/>
</dbReference>
<evidence type="ECO:0000256" key="3">
    <source>
        <dbReference type="ARBA" id="ARBA00022801"/>
    </source>
</evidence>
<evidence type="ECO:0000256" key="2">
    <source>
        <dbReference type="ARBA" id="ARBA00022670"/>
    </source>
</evidence>
<reference evidence="5" key="1">
    <citation type="submission" date="2020-10" db="EMBL/GenBank/DDBJ databases">
        <title>Chromosome-scale genome assembly of the Allis shad, Alosa alosa.</title>
        <authorList>
            <person name="Margot Z."/>
            <person name="Christophe K."/>
            <person name="Cabau C."/>
            <person name="Louis A."/>
            <person name="Berthelot C."/>
            <person name="Parey E."/>
            <person name="Roest Crollius H."/>
            <person name="Montfort J."/>
            <person name="Robinson-Rechavi M."/>
            <person name="Bucao C."/>
            <person name="Bouchez O."/>
            <person name="Gislard M."/>
            <person name="Lluch J."/>
            <person name="Milhes M."/>
            <person name="Lampietro C."/>
            <person name="Lopez Roques C."/>
            <person name="Donnadieu C."/>
            <person name="Braasch I."/>
            <person name="Desvignes T."/>
            <person name="Postlethwait J."/>
            <person name="Bobe J."/>
            <person name="Guiguen Y."/>
        </authorList>
    </citation>
    <scope>NUCLEOTIDE SEQUENCE</scope>
    <source>
        <strain evidence="5">M-15738</strain>
        <tissue evidence="5">Blood</tissue>
    </source>
</reference>
<evidence type="ECO:0000313" key="6">
    <source>
        <dbReference type="Proteomes" id="UP000823561"/>
    </source>
</evidence>
<comment type="caution">
    <text evidence="5">The sequence shown here is derived from an EMBL/GenBank/DDBJ whole genome shotgun (WGS) entry which is preliminary data.</text>
</comment>
<dbReference type="SUPFAM" id="SSF54001">
    <property type="entry name" value="Cysteine proteinases"/>
    <property type="match status" value="1"/>
</dbReference>
<name>A0AAV6H387_9TELE</name>
<accession>A0AAV6H387</accession>
<dbReference type="InterPro" id="IPR003653">
    <property type="entry name" value="Peptidase_C48_C"/>
</dbReference>
<evidence type="ECO:0000259" key="4">
    <source>
        <dbReference type="PROSITE" id="PS50600"/>
    </source>
</evidence>
<keyword evidence="3" id="KW-0378">Hydrolase</keyword>
<dbReference type="InterPro" id="IPR038765">
    <property type="entry name" value="Papain-like_cys_pep_sf"/>
</dbReference>
<organism evidence="5 6">
    <name type="scientific">Alosa alosa</name>
    <name type="common">allis shad</name>
    <dbReference type="NCBI Taxonomy" id="278164"/>
    <lineage>
        <taxon>Eukaryota</taxon>
        <taxon>Metazoa</taxon>
        <taxon>Chordata</taxon>
        <taxon>Craniata</taxon>
        <taxon>Vertebrata</taxon>
        <taxon>Euteleostomi</taxon>
        <taxon>Actinopterygii</taxon>
        <taxon>Neopterygii</taxon>
        <taxon>Teleostei</taxon>
        <taxon>Clupei</taxon>
        <taxon>Clupeiformes</taxon>
        <taxon>Clupeoidei</taxon>
        <taxon>Clupeidae</taxon>
        <taxon>Alosa</taxon>
    </lineage>
</organism>
<feature type="domain" description="Ubiquitin-like protease family profile" evidence="4">
    <location>
        <begin position="1"/>
        <end position="178"/>
    </location>
</feature>
<dbReference type="Proteomes" id="UP000823561">
    <property type="component" value="Chromosome 4"/>
</dbReference>